<evidence type="ECO:0000313" key="3">
    <source>
        <dbReference type="EMBL" id="QCQ22057.1"/>
    </source>
</evidence>
<evidence type="ECO:0000313" key="4">
    <source>
        <dbReference type="Proteomes" id="UP000298602"/>
    </source>
</evidence>
<reference evidence="3 4" key="1">
    <citation type="submission" date="2019-05" db="EMBL/GenBank/DDBJ databases">
        <title>The Complete Genome Sequence of the n-alkane-degrading Desulfoglaeba alkanexedens ALDC reveals multiple alkylsuccinate synthase gene clusters.</title>
        <authorList>
            <person name="Callaghan A.V."/>
            <person name="Davidova I.A."/>
            <person name="Duncan K.E."/>
            <person name="Morris B."/>
            <person name="McInerney M.J."/>
        </authorList>
    </citation>
    <scope>NUCLEOTIDE SEQUENCE [LARGE SCALE GENOMIC DNA]</scope>
    <source>
        <strain evidence="3 4">ALDC</strain>
    </source>
</reference>
<feature type="transmembrane region" description="Helical" evidence="1">
    <location>
        <begin position="7"/>
        <end position="23"/>
    </location>
</feature>
<dbReference type="EMBL" id="CP040098">
    <property type="protein sequence ID" value="QCQ22057.1"/>
    <property type="molecule type" value="Genomic_DNA"/>
</dbReference>
<gene>
    <name evidence="3" type="ORF">FDQ92_07640</name>
</gene>
<proteinExistence type="predicted"/>
<keyword evidence="4" id="KW-1185">Reference proteome</keyword>
<dbReference type="Proteomes" id="UP000298602">
    <property type="component" value="Chromosome"/>
</dbReference>
<dbReference type="OrthoDB" id="5517624at2"/>
<organism evidence="3 4">
    <name type="scientific">Desulfoglaeba alkanexedens ALDC</name>
    <dbReference type="NCBI Taxonomy" id="980445"/>
    <lineage>
        <taxon>Bacteria</taxon>
        <taxon>Pseudomonadati</taxon>
        <taxon>Thermodesulfobacteriota</taxon>
        <taxon>Syntrophobacteria</taxon>
        <taxon>Syntrophobacterales</taxon>
        <taxon>Syntrophobacteraceae</taxon>
        <taxon>Desulfoglaeba</taxon>
    </lineage>
</organism>
<feature type="domain" description="DUF4340" evidence="2">
    <location>
        <begin position="71"/>
        <end position="254"/>
    </location>
</feature>
<keyword evidence="1" id="KW-0812">Transmembrane</keyword>
<dbReference type="InterPro" id="IPR025641">
    <property type="entry name" value="DUF4340"/>
</dbReference>
<keyword evidence="1" id="KW-0472">Membrane</keyword>
<evidence type="ECO:0000256" key="1">
    <source>
        <dbReference type="SAM" id="Phobius"/>
    </source>
</evidence>
<keyword evidence="1" id="KW-1133">Transmembrane helix</keyword>
<sequence>MKWRQTLGYLLILLAVGGYYYYFEVVVKEREEAAARSARQVFDLEVDRVAALEIVPKDGETVVLEKEAGTWRLAAPVATEADGAAVQGLLNSLASLEAEREVASSAEDLEPFGLSTPALQLRFKDGETWRTLSLGNRNPTGDSYYARVDAERRVFLVASGQWGVLHKGVSELRRRDLFSFENSDVKELRVSWSDGREVAVVRSSGGAWEVSGRSEPAIKAAKVERVLDEIRWLRARDFLEDGPVNLPAHGLDPPLVKVELHLSDGGRASLALGRKGDEGDLAALGSELPFVVTVSGDLLDRLPDSLADLEDRSLIALDAERVNEVAWTVAGETGRAVSRGETGWALEKAGGEFKELNDSWRIRSLFWELQDLEFDEKPASPPPVPDPVHGRLALFEGAEPLGELLWEDPERQGADQVTVWVREGSELKAVGLEPEKLRRLEEKIRAVTAAES</sequence>
<protein>
    <submittedName>
        <fullName evidence="3">DUF4340 domain-containing protein</fullName>
    </submittedName>
</protein>
<dbReference type="Pfam" id="PF14238">
    <property type="entry name" value="DUF4340"/>
    <property type="match status" value="1"/>
</dbReference>
<dbReference type="AlphaFoldDB" id="A0A4P8L2C3"/>
<dbReference type="RefSeq" id="WP_137424026.1">
    <property type="nucleotide sequence ID" value="NZ_CP040098.1"/>
</dbReference>
<accession>A0A4P8L2C3</accession>
<name>A0A4P8L2C3_9BACT</name>
<reference evidence="3 4" key="2">
    <citation type="submission" date="2019-05" db="EMBL/GenBank/DDBJ databases">
        <authorList>
            <person name="Suflita J.M."/>
            <person name="Marks C.R."/>
        </authorList>
    </citation>
    <scope>NUCLEOTIDE SEQUENCE [LARGE SCALE GENOMIC DNA]</scope>
    <source>
        <strain evidence="3 4">ALDC</strain>
    </source>
</reference>
<dbReference type="KEGG" id="dax:FDQ92_07640"/>
<evidence type="ECO:0000259" key="2">
    <source>
        <dbReference type="Pfam" id="PF14238"/>
    </source>
</evidence>